<sequence length="465" mass="54060">MSVLIETSLGDIVIDLEVKLCPELCKNFLKLCKIKYYNFVLFHNVQKNFMIQTGDPTGTGTGGQSIYGVIKGEKYNYIPAQFHPKLKHKEKGTVSMATVSSDNTGLAVCASQFFITTGENLEYLNNKHAVFGMVAEGLDVIEKINNAMCDDTGRPYRDIRIKHTIILDDPFDDPEGLIVPDKSPEPSEELLKNSRIGEDEEIFPDIPPEELEKIQRKEEADARKLTLEMVGDLPFAEIKPPENVLFVCKLNPVTRDEDLELLFSRFGEIRSCEIVRDKQTNESLCFAFIEFENKEDCEEAYFKMDNVLIDDHRIHVDFSQSVSKLNQSWMLKDSNSEKLKMRTHYREGDNNENDKYDYVFEEKAEQLNSNVNESKSERKHYHDHESNRHSSNRSHDRSDSKRRKISDTKESSSNHHRSHKDRERSRSRHHNYRSSDSQYEHYHKSTSSKDYGSRSRDNHHHRSRR</sequence>
<evidence type="ECO:0000256" key="2">
    <source>
        <dbReference type="ARBA" id="ARBA00002388"/>
    </source>
</evidence>
<evidence type="ECO:0000256" key="7">
    <source>
        <dbReference type="ARBA" id="ARBA00023235"/>
    </source>
</evidence>
<dbReference type="CDD" id="cd01921">
    <property type="entry name" value="cyclophilin_RRM"/>
    <property type="match status" value="1"/>
</dbReference>
<dbReference type="STRING" id="1754192.A0A1Y1XK55"/>
<dbReference type="GO" id="GO:0006357">
    <property type="term" value="P:regulation of transcription by RNA polymerase II"/>
    <property type="evidence" value="ECO:0007669"/>
    <property type="project" value="EnsemblFungi"/>
</dbReference>
<evidence type="ECO:0000256" key="10">
    <source>
        <dbReference type="RuleBase" id="RU365081"/>
    </source>
</evidence>
<keyword evidence="8 10" id="KW-0539">Nucleus</keyword>
<proteinExistence type="inferred from homology"/>
<dbReference type="SUPFAM" id="SSF54928">
    <property type="entry name" value="RNA-binding domain, RBD"/>
    <property type="match status" value="1"/>
</dbReference>
<feature type="region of interest" description="Disordered" evidence="11">
    <location>
        <begin position="367"/>
        <end position="465"/>
    </location>
</feature>
<dbReference type="PANTHER" id="PTHR45843">
    <property type="entry name" value="PEPTIDYL-PROLYL CIS-TRANS ISOMERASE-LIKE 4"/>
    <property type="match status" value="1"/>
</dbReference>
<reference evidence="14 15" key="2">
    <citation type="submission" date="2016-08" db="EMBL/GenBank/DDBJ databases">
        <title>Pervasive Adenine N6-methylation of Active Genes in Fungi.</title>
        <authorList>
            <consortium name="DOE Joint Genome Institute"/>
            <person name="Mondo S.J."/>
            <person name="Dannebaum R.O."/>
            <person name="Kuo R.C."/>
            <person name="Labutti K."/>
            <person name="Haridas S."/>
            <person name="Kuo A."/>
            <person name="Salamov A."/>
            <person name="Ahrendt S.R."/>
            <person name="Lipzen A."/>
            <person name="Sullivan W."/>
            <person name="Andreopoulos W.B."/>
            <person name="Clum A."/>
            <person name="Lindquist E."/>
            <person name="Daum C."/>
            <person name="Ramamoorthy G.K."/>
            <person name="Gryganskyi A."/>
            <person name="Culley D."/>
            <person name="Magnuson J.K."/>
            <person name="James T.Y."/>
            <person name="O'Malley M.A."/>
            <person name="Stajich J.E."/>
            <person name="Spatafora J.W."/>
            <person name="Visel A."/>
            <person name="Grigoriev I.V."/>
        </authorList>
    </citation>
    <scope>NUCLEOTIDE SEQUENCE [LARGE SCALE GENOMIC DNA]</scope>
    <source>
        <strain evidence="14 15">S4</strain>
    </source>
</reference>
<dbReference type="OrthoDB" id="2083at2759"/>
<dbReference type="EC" id="5.2.1.8" evidence="10"/>
<comment type="similarity">
    <text evidence="4 10">Belongs to the cyclophilin-type PPIase family. PPIL4 subfamily.</text>
</comment>
<comment type="caution">
    <text evidence="14">The sequence shown here is derived from an EMBL/GenBank/DDBJ whole genome shotgun (WGS) entry which is preliminary data.</text>
</comment>
<dbReference type="GO" id="GO:0003755">
    <property type="term" value="F:peptidyl-prolyl cis-trans isomerase activity"/>
    <property type="evidence" value="ECO:0007669"/>
    <property type="project" value="UniProtKB-UniRule"/>
</dbReference>
<dbReference type="GO" id="GO:0000785">
    <property type="term" value="C:chromatin"/>
    <property type="evidence" value="ECO:0007669"/>
    <property type="project" value="EnsemblFungi"/>
</dbReference>
<evidence type="ECO:0000256" key="8">
    <source>
        <dbReference type="ARBA" id="ARBA00023242"/>
    </source>
</evidence>
<dbReference type="FunFam" id="3.30.70.330:FF:000287">
    <property type="entry name" value="Peptidyl-prolyl cis-trans isomerase"/>
    <property type="match status" value="1"/>
</dbReference>
<protein>
    <recommendedName>
        <fullName evidence="10">Peptidyl-prolyl cis-trans isomerase</fullName>
        <shortName evidence="10">PPIase</shortName>
        <ecNumber evidence="10">5.2.1.8</ecNumber>
    </recommendedName>
</protein>
<dbReference type="InterPro" id="IPR035542">
    <property type="entry name" value="CRIP"/>
</dbReference>
<evidence type="ECO:0000256" key="6">
    <source>
        <dbReference type="ARBA" id="ARBA00023110"/>
    </source>
</evidence>
<comment type="subcellular location">
    <subcellularLocation>
        <location evidence="3 10">Nucleus</location>
    </subcellularLocation>
</comment>
<reference evidence="14 15" key="1">
    <citation type="submission" date="2016-08" db="EMBL/GenBank/DDBJ databases">
        <title>A Parts List for Fungal Cellulosomes Revealed by Comparative Genomics.</title>
        <authorList>
            <consortium name="DOE Joint Genome Institute"/>
            <person name="Haitjema C.H."/>
            <person name="Gilmore S.P."/>
            <person name="Henske J.K."/>
            <person name="Solomon K.V."/>
            <person name="De Groot R."/>
            <person name="Kuo A."/>
            <person name="Mondo S.J."/>
            <person name="Salamov A.A."/>
            <person name="Labutti K."/>
            <person name="Zhao Z."/>
            <person name="Chiniquy J."/>
            <person name="Barry K."/>
            <person name="Brewer H.M."/>
            <person name="Purvine S.O."/>
            <person name="Wright A.T."/>
            <person name="Boxma B."/>
            <person name="Van Alen T."/>
            <person name="Hackstein J.H."/>
            <person name="Baker S.E."/>
            <person name="Grigoriev I.V."/>
            <person name="O'Malley M.A."/>
        </authorList>
    </citation>
    <scope>NUCLEOTIDE SEQUENCE [LARGE SCALE GENOMIC DNA]</scope>
    <source>
        <strain evidence="14 15">S4</strain>
    </source>
</reference>
<dbReference type="EMBL" id="MCFG01000031">
    <property type="protein sequence ID" value="ORX85724.1"/>
    <property type="molecule type" value="Genomic_DNA"/>
</dbReference>
<keyword evidence="15" id="KW-1185">Reference proteome</keyword>
<dbReference type="Gene3D" id="2.40.100.10">
    <property type="entry name" value="Cyclophilin-like"/>
    <property type="match status" value="1"/>
</dbReference>
<evidence type="ECO:0000313" key="15">
    <source>
        <dbReference type="Proteomes" id="UP000193944"/>
    </source>
</evidence>
<evidence type="ECO:0000256" key="3">
    <source>
        <dbReference type="ARBA" id="ARBA00004123"/>
    </source>
</evidence>
<dbReference type="AlphaFoldDB" id="A0A1Y1XK55"/>
<feature type="domain" description="RRM" evidence="13">
    <location>
        <begin position="243"/>
        <end position="321"/>
    </location>
</feature>
<feature type="domain" description="PPIase cyclophilin-type" evidence="12">
    <location>
        <begin position="6"/>
        <end position="166"/>
    </location>
</feature>
<accession>A0A1Y1XK55</accession>
<feature type="compositionally biased region" description="Basic residues" evidence="11">
    <location>
        <begin position="414"/>
        <end position="432"/>
    </location>
</feature>
<evidence type="ECO:0000259" key="12">
    <source>
        <dbReference type="PROSITE" id="PS50072"/>
    </source>
</evidence>
<name>A0A1Y1XK55_9FUNG</name>
<feature type="compositionally biased region" description="Basic and acidic residues" evidence="11">
    <location>
        <begin position="374"/>
        <end position="413"/>
    </location>
</feature>
<dbReference type="Proteomes" id="UP000193944">
    <property type="component" value="Unassembled WGS sequence"/>
</dbReference>
<dbReference type="InterPro" id="IPR035979">
    <property type="entry name" value="RBD_domain_sf"/>
</dbReference>
<evidence type="ECO:0000256" key="5">
    <source>
        <dbReference type="ARBA" id="ARBA00022884"/>
    </source>
</evidence>
<dbReference type="InterPro" id="IPR000504">
    <property type="entry name" value="RRM_dom"/>
</dbReference>
<dbReference type="Gene3D" id="3.30.70.330">
    <property type="match status" value="1"/>
</dbReference>
<dbReference type="PROSITE" id="PS50102">
    <property type="entry name" value="RRM"/>
    <property type="match status" value="1"/>
</dbReference>
<evidence type="ECO:0000256" key="4">
    <source>
        <dbReference type="ARBA" id="ARBA00010739"/>
    </source>
</evidence>
<dbReference type="Pfam" id="PF00160">
    <property type="entry name" value="Pro_isomerase"/>
    <property type="match status" value="1"/>
</dbReference>
<evidence type="ECO:0000256" key="9">
    <source>
        <dbReference type="PROSITE-ProRule" id="PRU00176"/>
    </source>
</evidence>
<dbReference type="PRINTS" id="PR00153">
    <property type="entry name" value="CSAPPISMRASE"/>
</dbReference>
<keyword evidence="5 9" id="KW-0694">RNA-binding</keyword>
<dbReference type="PROSITE" id="PS50072">
    <property type="entry name" value="CSA_PPIASE_2"/>
    <property type="match status" value="1"/>
</dbReference>
<keyword evidence="7 10" id="KW-0413">Isomerase</keyword>
<comment type="catalytic activity">
    <reaction evidence="1 10">
        <text>[protein]-peptidylproline (omega=180) = [protein]-peptidylproline (omega=0)</text>
        <dbReference type="Rhea" id="RHEA:16237"/>
        <dbReference type="Rhea" id="RHEA-COMP:10747"/>
        <dbReference type="Rhea" id="RHEA-COMP:10748"/>
        <dbReference type="ChEBI" id="CHEBI:83833"/>
        <dbReference type="ChEBI" id="CHEBI:83834"/>
        <dbReference type="EC" id="5.2.1.8"/>
    </reaction>
</comment>
<dbReference type="SMART" id="SM00360">
    <property type="entry name" value="RRM"/>
    <property type="match status" value="1"/>
</dbReference>
<keyword evidence="6 10" id="KW-0697">Rotamase</keyword>
<dbReference type="FunFam" id="2.40.100.10:FF:000015">
    <property type="entry name" value="Peptidyl-prolyl cis-trans isomerase"/>
    <property type="match status" value="1"/>
</dbReference>
<dbReference type="SUPFAM" id="SSF50891">
    <property type="entry name" value="Cyclophilin-like"/>
    <property type="match status" value="1"/>
</dbReference>
<organism evidence="14 15">
    <name type="scientific">Anaeromyces robustus</name>
    <dbReference type="NCBI Taxonomy" id="1754192"/>
    <lineage>
        <taxon>Eukaryota</taxon>
        <taxon>Fungi</taxon>
        <taxon>Fungi incertae sedis</taxon>
        <taxon>Chytridiomycota</taxon>
        <taxon>Chytridiomycota incertae sedis</taxon>
        <taxon>Neocallimastigomycetes</taxon>
        <taxon>Neocallimastigales</taxon>
        <taxon>Neocallimastigaceae</taxon>
        <taxon>Anaeromyces</taxon>
    </lineage>
</organism>
<dbReference type="InterPro" id="IPR029000">
    <property type="entry name" value="Cyclophilin-like_dom_sf"/>
</dbReference>
<dbReference type="InterPro" id="IPR035538">
    <property type="entry name" value="Cyclophilin_PPIL4"/>
</dbReference>
<gene>
    <name evidence="14" type="ORF">BCR32DRAFT_216847</name>
</gene>
<evidence type="ECO:0000256" key="1">
    <source>
        <dbReference type="ARBA" id="ARBA00000971"/>
    </source>
</evidence>
<dbReference type="InterPro" id="IPR012677">
    <property type="entry name" value="Nucleotide-bd_a/b_plait_sf"/>
</dbReference>
<dbReference type="InterPro" id="IPR002130">
    <property type="entry name" value="Cyclophilin-type_PPIase_dom"/>
</dbReference>
<dbReference type="CDD" id="cd12235">
    <property type="entry name" value="RRM_PPIL4"/>
    <property type="match status" value="1"/>
</dbReference>
<comment type="function">
    <text evidence="2 10">PPIases accelerate the folding of proteins. It catalyzes the cis-trans isomerization of proline imidic peptide bonds in oligopeptides.</text>
</comment>
<dbReference type="GO" id="GO:0003723">
    <property type="term" value="F:RNA binding"/>
    <property type="evidence" value="ECO:0007669"/>
    <property type="project" value="UniProtKB-UniRule"/>
</dbReference>
<dbReference type="PANTHER" id="PTHR45843:SF1">
    <property type="entry name" value="PEPTIDYL-PROLYL CIS-TRANS ISOMERASE-LIKE 4"/>
    <property type="match status" value="1"/>
</dbReference>
<dbReference type="GO" id="GO:0005634">
    <property type="term" value="C:nucleus"/>
    <property type="evidence" value="ECO:0007669"/>
    <property type="project" value="UniProtKB-SubCell"/>
</dbReference>
<dbReference type="Pfam" id="PF00076">
    <property type="entry name" value="RRM_1"/>
    <property type="match status" value="1"/>
</dbReference>
<evidence type="ECO:0000259" key="13">
    <source>
        <dbReference type="PROSITE" id="PS50102"/>
    </source>
</evidence>
<evidence type="ECO:0000313" key="14">
    <source>
        <dbReference type="EMBL" id="ORX85724.1"/>
    </source>
</evidence>
<evidence type="ECO:0000256" key="11">
    <source>
        <dbReference type="SAM" id="MobiDB-lite"/>
    </source>
</evidence>